<dbReference type="Proteomes" id="UP000004263">
    <property type="component" value="Unassembled WGS sequence"/>
</dbReference>
<name>Q1MY18_9GAMM</name>
<reference evidence="1 2" key="1">
    <citation type="submission" date="2006-03" db="EMBL/GenBank/DDBJ databases">
        <authorList>
            <person name="Pinhassi J."/>
            <person name="Pedros-Alio C."/>
            <person name="Ferriera S."/>
            <person name="Johnson J."/>
            <person name="Kravitz S."/>
            <person name="Halpern A."/>
            <person name="Remington K."/>
            <person name="Beeson K."/>
            <person name="Tran B."/>
            <person name="Rogers Y.-H."/>
            <person name="Friedman R."/>
            <person name="Venter J.C."/>
        </authorList>
    </citation>
    <scope>NUCLEOTIDE SEQUENCE [LARGE SCALE GENOMIC DNA]</scope>
    <source>
        <strain evidence="1 2">RED65</strain>
    </source>
</reference>
<dbReference type="EMBL" id="AAQH01000030">
    <property type="protein sequence ID" value="EAT10878.1"/>
    <property type="molecule type" value="Genomic_DNA"/>
</dbReference>
<dbReference type="STRING" id="207949.RED65_02028"/>
<comment type="caution">
    <text evidence="1">The sequence shown here is derived from an EMBL/GenBank/DDBJ whole genome shotgun (WGS) entry which is preliminary data.</text>
</comment>
<organism evidence="1 2">
    <name type="scientific">Bermanella marisrubri</name>
    <dbReference type="NCBI Taxonomy" id="207949"/>
    <lineage>
        <taxon>Bacteria</taxon>
        <taxon>Pseudomonadati</taxon>
        <taxon>Pseudomonadota</taxon>
        <taxon>Gammaproteobacteria</taxon>
        <taxon>Oceanospirillales</taxon>
        <taxon>Oceanospirillaceae</taxon>
        <taxon>Bermanella</taxon>
    </lineage>
</organism>
<dbReference type="AlphaFoldDB" id="Q1MY18"/>
<dbReference type="HOGENOM" id="CLU_3096043_0_0_6"/>
<keyword evidence="2" id="KW-1185">Reference proteome</keyword>
<gene>
    <name evidence="1" type="ORF">RED65_02028</name>
</gene>
<proteinExistence type="predicted"/>
<accession>Q1MY18</accession>
<evidence type="ECO:0000313" key="2">
    <source>
        <dbReference type="Proteomes" id="UP000004263"/>
    </source>
</evidence>
<protein>
    <submittedName>
        <fullName evidence="1">Uncharacterized protein</fullName>
    </submittedName>
</protein>
<sequence>MFTIVFYGLDNTECSKDCNTLCEAQYEAATLTESGCHTVSINDDNGNEYEF</sequence>
<evidence type="ECO:0000313" key="1">
    <source>
        <dbReference type="EMBL" id="EAT10878.1"/>
    </source>
</evidence>